<comment type="similarity">
    <text evidence="1 10">Belongs to the alkaline phosphatase family.</text>
</comment>
<feature type="binding site" evidence="9">
    <location>
        <position position="141"/>
    </location>
    <ligand>
        <name>Mg(2+)</name>
        <dbReference type="ChEBI" id="CHEBI:18420"/>
    </ligand>
</feature>
<feature type="binding site" evidence="9">
    <location>
        <position position="302"/>
    </location>
    <ligand>
        <name>Zn(2+)</name>
        <dbReference type="ChEBI" id="CHEBI:29105"/>
        <label>2</label>
    </ligand>
</feature>
<dbReference type="PANTHER" id="PTHR11596:SF5">
    <property type="entry name" value="ALKALINE PHOSPHATASE"/>
    <property type="match status" value="1"/>
</dbReference>
<evidence type="ECO:0000313" key="12">
    <source>
        <dbReference type="EMBL" id="KXJ89152.1"/>
    </source>
</evidence>
<evidence type="ECO:0000256" key="6">
    <source>
        <dbReference type="ARBA" id="ARBA00022833"/>
    </source>
</evidence>
<evidence type="ECO:0000256" key="10">
    <source>
        <dbReference type="RuleBase" id="RU003946"/>
    </source>
</evidence>
<feature type="binding site" evidence="9">
    <location>
        <position position="298"/>
    </location>
    <ligand>
        <name>Zn(2+)</name>
        <dbReference type="ChEBI" id="CHEBI:29105"/>
        <label>2</label>
    </ligand>
</feature>
<dbReference type="InterPro" id="IPR017850">
    <property type="entry name" value="Alkaline_phosphatase_core_sf"/>
</dbReference>
<dbReference type="Pfam" id="PF00245">
    <property type="entry name" value="Alk_phosphatase"/>
    <property type="match status" value="1"/>
</dbReference>
<keyword evidence="7 9" id="KW-0460">Magnesium</keyword>
<reference evidence="13" key="1">
    <citation type="submission" date="2016-02" db="EMBL/GenBank/DDBJ databases">
        <title>Draft genome sequence of Microdochium bolleyi, a fungal endophyte of beachgrass.</title>
        <authorList>
            <consortium name="DOE Joint Genome Institute"/>
            <person name="David A.S."/>
            <person name="May G."/>
            <person name="Haridas S."/>
            <person name="Lim J."/>
            <person name="Wang M."/>
            <person name="Labutti K."/>
            <person name="Lipzen A."/>
            <person name="Barry K."/>
            <person name="Grigoriev I.V."/>
        </authorList>
    </citation>
    <scope>NUCLEOTIDE SEQUENCE [LARGE SCALE GENOMIC DNA]</scope>
    <source>
        <strain evidence="13">J235TASD1</strain>
    </source>
</reference>
<feature type="binding site" evidence="9">
    <location>
        <position position="37"/>
    </location>
    <ligand>
        <name>Zn(2+)</name>
        <dbReference type="ChEBI" id="CHEBI:29105"/>
        <label>2</label>
    </ligand>
</feature>
<feature type="active site" description="Phosphoserine intermediate" evidence="8">
    <location>
        <position position="88"/>
    </location>
</feature>
<dbReference type="OrthoDB" id="7392499at2759"/>
<dbReference type="GO" id="GO:0046872">
    <property type="term" value="F:metal ion binding"/>
    <property type="evidence" value="ECO:0007669"/>
    <property type="project" value="UniProtKB-KW"/>
</dbReference>
<keyword evidence="3" id="KW-0597">Phosphoprotein</keyword>
<keyword evidence="13" id="KW-1185">Reference proteome</keyword>
<protein>
    <recommendedName>
        <fullName evidence="2 11">Alkaline phosphatase</fullName>
        <ecNumber evidence="2 11">3.1.3.1</ecNumber>
    </recommendedName>
</protein>
<evidence type="ECO:0000313" key="13">
    <source>
        <dbReference type="Proteomes" id="UP000070501"/>
    </source>
</evidence>
<keyword evidence="5 11" id="KW-0378">Hydrolase</keyword>
<feature type="binding site" evidence="9">
    <location>
        <position position="293"/>
    </location>
    <ligand>
        <name>Mg(2+)</name>
        <dbReference type="ChEBI" id="CHEBI:18420"/>
    </ligand>
</feature>
<evidence type="ECO:0000256" key="3">
    <source>
        <dbReference type="ARBA" id="ARBA00022553"/>
    </source>
</evidence>
<feature type="binding site" evidence="9">
    <location>
        <position position="37"/>
    </location>
    <ligand>
        <name>Mg(2+)</name>
        <dbReference type="ChEBI" id="CHEBI:18420"/>
    </ligand>
</feature>
<evidence type="ECO:0000256" key="8">
    <source>
        <dbReference type="PIRSR" id="PIRSR601952-1"/>
    </source>
</evidence>
<dbReference type="GO" id="GO:0000329">
    <property type="term" value="C:fungal-type vacuole membrane"/>
    <property type="evidence" value="ECO:0007669"/>
    <property type="project" value="TreeGrafter"/>
</dbReference>
<evidence type="ECO:0000256" key="2">
    <source>
        <dbReference type="ARBA" id="ARBA00012647"/>
    </source>
</evidence>
<sequence>MLALPRPSASTTSSAIVGVSLRFTTPQSRNVIFIVPDGHGQAAQGLVRTFLSQEAQGEDTHQIRDLSADQSSIGAVRHHSADSFVTDSAAAGTAFATGFKTNNGMIGQGTDGRALGNILEAAKLAGYATGLVVTSIINHATPAAFSSHVANRNDYDRVAAQQIGYSHPLGHVVDILLGGGRCYFKPKSDSSSCRKDDLNLFAFAQKEGWTIAQDRDEYNDKFGTGETIELPFIGVFNDGDLKYEVDRARDQDEPSLAEMVETALNALTRATTSAESGSGNYPTTSPGYFLMIEASRIDHAGHANDPVAILHDAIMYNKVFELVKNHIDNHPDTILMAAADHETGGLVMPSGCNPALLSNATAAAETVEKKFKAYSDADREGHLRDTLLPLYGIDGASLSAENLSAMAASDDLAGDLVDLMNKRVGLSWGTGGHSAIDTTLVAYAAGEKGSVLKADMAGSWDNTELVKYWEKVLRVDIAAVTERLKIEGEDGWMGTASQEEQ</sequence>
<dbReference type="STRING" id="196109.A0A136IW46"/>
<dbReference type="PROSITE" id="PS00123">
    <property type="entry name" value="ALKALINE_PHOSPHATASE"/>
    <property type="match status" value="1"/>
</dbReference>
<dbReference type="EC" id="3.1.3.1" evidence="2 11"/>
<feature type="binding site" evidence="9">
    <location>
        <position position="139"/>
    </location>
    <ligand>
        <name>Mg(2+)</name>
        <dbReference type="ChEBI" id="CHEBI:18420"/>
    </ligand>
</feature>
<comment type="cofactor">
    <cofactor evidence="9">
        <name>Zn(2+)</name>
        <dbReference type="ChEBI" id="CHEBI:29105"/>
    </cofactor>
    <text evidence="9">Binds 2 Zn(2+) ions.</text>
</comment>
<evidence type="ECO:0000256" key="4">
    <source>
        <dbReference type="ARBA" id="ARBA00022723"/>
    </source>
</evidence>
<accession>A0A136IW46</accession>
<dbReference type="InterPro" id="IPR001952">
    <property type="entry name" value="Alkaline_phosphatase"/>
</dbReference>
<dbReference type="Gene3D" id="1.10.1200.140">
    <property type="entry name" value="Alkaline phosphatase, crown domain"/>
    <property type="match status" value="1"/>
</dbReference>
<gene>
    <name evidence="12" type="ORF">Micbo1qcDRAFT_189723</name>
</gene>
<dbReference type="Proteomes" id="UP000070501">
    <property type="component" value="Unassembled WGS sequence"/>
</dbReference>
<dbReference type="InterPro" id="IPR018299">
    <property type="entry name" value="Alkaline_phosphatase_AS"/>
</dbReference>
<dbReference type="InterPro" id="IPR042085">
    <property type="entry name" value="Ap_crown"/>
</dbReference>
<feature type="binding site" evidence="9">
    <location>
        <position position="340"/>
    </location>
    <ligand>
        <name>Zn(2+)</name>
        <dbReference type="ChEBI" id="CHEBI:29105"/>
        <label>2</label>
    </ligand>
</feature>
<dbReference type="AlphaFoldDB" id="A0A136IW46"/>
<dbReference type="Gene3D" id="3.40.720.10">
    <property type="entry name" value="Alkaline Phosphatase, subunit A"/>
    <property type="match status" value="1"/>
</dbReference>
<dbReference type="SMART" id="SM00098">
    <property type="entry name" value="alkPPc"/>
    <property type="match status" value="1"/>
</dbReference>
<dbReference type="EMBL" id="KQ964256">
    <property type="protein sequence ID" value="KXJ89152.1"/>
    <property type="molecule type" value="Genomic_DNA"/>
</dbReference>
<comment type="catalytic activity">
    <reaction evidence="11">
        <text>a phosphate monoester + H2O = an alcohol + phosphate</text>
        <dbReference type="Rhea" id="RHEA:15017"/>
        <dbReference type="ChEBI" id="CHEBI:15377"/>
        <dbReference type="ChEBI" id="CHEBI:30879"/>
        <dbReference type="ChEBI" id="CHEBI:43474"/>
        <dbReference type="ChEBI" id="CHEBI:67140"/>
        <dbReference type="EC" id="3.1.3.1"/>
    </reaction>
</comment>
<evidence type="ECO:0000256" key="5">
    <source>
        <dbReference type="ARBA" id="ARBA00022801"/>
    </source>
</evidence>
<keyword evidence="4 9" id="KW-0479">Metal-binding</keyword>
<dbReference type="InParanoid" id="A0A136IW46"/>
<evidence type="ECO:0000256" key="11">
    <source>
        <dbReference type="RuleBase" id="RU003947"/>
    </source>
</evidence>
<evidence type="ECO:0000256" key="9">
    <source>
        <dbReference type="PIRSR" id="PIRSR601952-2"/>
    </source>
</evidence>
<dbReference type="SUPFAM" id="SSF53649">
    <property type="entry name" value="Alkaline phosphatase-like"/>
    <property type="match status" value="1"/>
</dbReference>
<dbReference type="CDD" id="cd16012">
    <property type="entry name" value="ALP"/>
    <property type="match status" value="1"/>
</dbReference>
<feature type="binding site" evidence="9">
    <location>
        <position position="341"/>
    </location>
    <ligand>
        <name>Zn(2+)</name>
        <dbReference type="ChEBI" id="CHEBI:29105"/>
        <label>2</label>
    </ligand>
</feature>
<dbReference type="PRINTS" id="PR00113">
    <property type="entry name" value="ALKPHPHTASE"/>
</dbReference>
<name>A0A136IW46_9PEZI</name>
<comment type="cofactor">
    <cofactor evidence="9">
        <name>Mg(2+)</name>
        <dbReference type="ChEBI" id="CHEBI:18420"/>
    </cofactor>
    <text evidence="9">Binds 1 Mg(2+) ion.</text>
</comment>
<keyword evidence="6 9" id="KW-0862">Zinc</keyword>
<dbReference type="GO" id="GO:0004035">
    <property type="term" value="F:alkaline phosphatase activity"/>
    <property type="evidence" value="ECO:0007669"/>
    <property type="project" value="UniProtKB-EC"/>
</dbReference>
<evidence type="ECO:0000256" key="7">
    <source>
        <dbReference type="ARBA" id="ARBA00022842"/>
    </source>
</evidence>
<organism evidence="12 13">
    <name type="scientific">Microdochium bolleyi</name>
    <dbReference type="NCBI Taxonomy" id="196109"/>
    <lineage>
        <taxon>Eukaryota</taxon>
        <taxon>Fungi</taxon>
        <taxon>Dikarya</taxon>
        <taxon>Ascomycota</taxon>
        <taxon>Pezizomycotina</taxon>
        <taxon>Sordariomycetes</taxon>
        <taxon>Xylariomycetidae</taxon>
        <taxon>Xylariales</taxon>
        <taxon>Microdochiaceae</taxon>
        <taxon>Microdochium</taxon>
    </lineage>
</organism>
<dbReference type="PANTHER" id="PTHR11596">
    <property type="entry name" value="ALKALINE PHOSPHATASE"/>
    <property type="match status" value="1"/>
</dbReference>
<proteinExistence type="inferred from homology"/>
<evidence type="ECO:0000256" key="1">
    <source>
        <dbReference type="ARBA" id="ARBA00005984"/>
    </source>
</evidence>